<dbReference type="STRING" id="137838.GCA_001458595_00366"/>
<sequence>MSVRENYNHTIYACYIGYITQAIVNNFAPLLFLTFQSTYDISMDKIAFLVTMNFGVQLIVDFLAAKFVDKIGYRTCVVAAHIFSAIGLAGLAIFPGIFSNHYIGLLIAIFFYAIGGGLIEVLISPIVEACPTEKKEAAMSLLHSFYCWGHVFVILSSTLFFIFVGIKNWYILACLWAIIPLLNTFYFLKVPIQTLVEHDEGLSTKELFKLKAFWILLLLMICAGASEQGMSQWASAFAESGLNVSKTIGDLAGPCSFAILMGFSRVFYAKFSEKIKLDVFMIFSGGLCIISYLIAALSSNPIWGLIGCGLCGLSVGVLWPGTFSIASKSLRRGGTAMFAFLALAGDVGCSLGPTVVGTISGVFQDDLKKGFLAAIIFPVFLILGLVAYNKK</sequence>
<feature type="transmembrane region" description="Helical" evidence="7">
    <location>
        <begin position="144"/>
        <end position="163"/>
    </location>
</feature>
<keyword evidence="6 7" id="KW-0472">Membrane</keyword>
<feature type="transmembrane region" description="Helical" evidence="7">
    <location>
        <begin position="46"/>
        <end position="64"/>
    </location>
</feature>
<dbReference type="SUPFAM" id="SSF103473">
    <property type="entry name" value="MFS general substrate transporter"/>
    <property type="match status" value="1"/>
</dbReference>
<feature type="transmembrane region" description="Helical" evidence="7">
    <location>
        <begin position="280"/>
        <end position="297"/>
    </location>
</feature>
<feature type="transmembrane region" description="Helical" evidence="7">
    <location>
        <begin position="251"/>
        <end position="268"/>
    </location>
</feature>
<evidence type="ECO:0000256" key="1">
    <source>
        <dbReference type="ARBA" id="ARBA00004651"/>
    </source>
</evidence>
<keyword evidence="4 7" id="KW-0812">Transmembrane</keyword>
<reference evidence="10 12" key="2">
    <citation type="submission" date="2018-06" db="EMBL/GenBank/DDBJ databases">
        <authorList>
            <consortium name="IHU Genomes"/>
        </authorList>
    </citation>
    <scope>NUCLEOTIDE SEQUENCE [LARGE SCALE GENOMIC DNA]</scope>
    <source>
        <strain evidence="10 12">NEC25</strain>
    </source>
</reference>
<keyword evidence="5 7" id="KW-1133">Transmembrane helix</keyword>
<evidence type="ECO:0000313" key="11">
    <source>
        <dbReference type="Proteomes" id="UP000220840"/>
    </source>
</evidence>
<evidence type="ECO:0000256" key="7">
    <source>
        <dbReference type="SAM" id="Phobius"/>
    </source>
</evidence>
<evidence type="ECO:0000256" key="2">
    <source>
        <dbReference type="ARBA" id="ARBA00008335"/>
    </source>
</evidence>
<name>A0A2A7MC75_9CLOT</name>
<dbReference type="GO" id="GO:0022857">
    <property type="term" value="F:transmembrane transporter activity"/>
    <property type="evidence" value="ECO:0007669"/>
    <property type="project" value="InterPro"/>
</dbReference>
<feature type="transmembrane region" description="Helical" evidence="7">
    <location>
        <begin position="303"/>
        <end position="326"/>
    </location>
</feature>
<dbReference type="InterPro" id="IPR051788">
    <property type="entry name" value="MFS_Transporter"/>
</dbReference>
<evidence type="ECO:0000256" key="3">
    <source>
        <dbReference type="ARBA" id="ARBA00022448"/>
    </source>
</evidence>
<feature type="transmembrane region" description="Helical" evidence="7">
    <location>
        <begin position="12"/>
        <end position="34"/>
    </location>
</feature>
<feature type="transmembrane region" description="Helical" evidence="7">
    <location>
        <begin position="76"/>
        <end position="97"/>
    </location>
</feature>
<accession>A0A2A7MC75</accession>
<keyword evidence="11" id="KW-1185">Reference proteome</keyword>
<comment type="subcellular location">
    <subcellularLocation>
        <location evidence="1">Cell membrane</location>
        <topology evidence="1">Multi-pass membrane protein</topology>
    </subcellularLocation>
</comment>
<dbReference type="EMBL" id="CAMTCP010000244">
    <property type="protein sequence ID" value="CAI3632785.1"/>
    <property type="molecule type" value="Genomic_DNA"/>
</dbReference>
<proteinExistence type="inferred from homology"/>
<protein>
    <submittedName>
        <fullName evidence="9">MFS transporter</fullName>
    </submittedName>
    <submittedName>
        <fullName evidence="8">MFS-type transporter</fullName>
    </submittedName>
</protein>
<dbReference type="Pfam" id="PF07690">
    <property type="entry name" value="MFS_1"/>
    <property type="match status" value="1"/>
</dbReference>
<dbReference type="AlphaFoldDB" id="A0A2A7MC75"/>
<feature type="transmembrane region" description="Helical" evidence="7">
    <location>
        <begin position="169"/>
        <end position="188"/>
    </location>
</feature>
<reference evidence="8" key="3">
    <citation type="submission" date="2022-10" db="EMBL/GenBank/DDBJ databases">
        <authorList>
            <person name="Aires J."/>
            <person name="Mesa V."/>
        </authorList>
    </citation>
    <scope>NUCLEOTIDE SEQUENCE</scope>
    <source>
        <strain evidence="8">Clostridium neonatale JD116</strain>
    </source>
</reference>
<evidence type="ECO:0000313" key="12">
    <source>
        <dbReference type="Proteomes" id="UP000431451"/>
    </source>
</evidence>
<feature type="transmembrane region" description="Helical" evidence="7">
    <location>
        <begin position="103"/>
        <end position="123"/>
    </location>
</feature>
<dbReference type="EMBL" id="PDCJ01000005">
    <property type="protein sequence ID" value="PEG29170.1"/>
    <property type="molecule type" value="Genomic_DNA"/>
</dbReference>
<dbReference type="EMBL" id="UWJD01000003">
    <property type="protein sequence ID" value="VCT86195.1"/>
    <property type="molecule type" value="Genomic_DNA"/>
</dbReference>
<gene>
    <name evidence="8" type="ORF">CNEO2_460009</name>
    <name evidence="10" type="ORF">CNEONATNEC25_03806</name>
    <name evidence="9" type="ORF">CQ394_19835</name>
</gene>
<comment type="similarity">
    <text evidence="2">Belongs to the major facilitator superfamily.</text>
</comment>
<reference evidence="9 11" key="1">
    <citation type="submission" date="2017-10" db="EMBL/GenBank/DDBJ databases">
        <title>Effective Description of Clostridium neonatale sp. nov. linked to necrotizing enterocolitis in neonates and a clarification of species assignable to the genus Clostridium (Prazmowski 1880) emend. Lawson and Rainey 2016.</title>
        <authorList>
            <person name="Bernard K."/>
            <person name="Burdz T."/>
            <person name="Wiebe D."/>
            <person name="Balcewich B."/>
            <person name="Alfa M."/>
            <person name="Bernier A.-M."/>
        </authorList>
    </citation>
    <scope>NUCLEOTIDE SEQUENCE [LARGE SCALE GENOMIC DNA]</scope>
    <source>
        <strain evidence="9 11">LCDC99A005</strain>
    </source>
</reference>
<dbReference type="RefSeq" id="WP_058293356.1">
    <property type="nucleotide sequence ID" value="NZ_CAMRXC010000233.1"/>
</dbReference>
<dbReference type="GO" id="GO:0005886">
    <property type="term" value="C:plasma membrane"/>
    <property type="evidence" value="ECO:0007669"/>
    <property type="project" value="UniProtKB-SubCell"/>
</dbReference>
<evidence type="ECO:0000313" key="10">
    <source>
        <dbReference type="EMBL" id="VCT86195.1"/>
    </source>
</evidence>
<dbReference type="PANTHER" id="PTHR23514:SF3">
    <property type="entry name" value="BYPASS OF STOP CODON PROTEIN 6"/>
    <property type="match status" value="1"/>
</dbReference>
<keyword evidence="3" id="KW-0813">Transport</keyword>
<feature type="transmembrane region" description="Helical" evidence="7">
    <location>
        <begin position="208"/>
        <end position="226"/>
    </location>
</feature>
<dbReference type="Proteomes" id="UP001189143">
    <property type="component" value="Unassembled WGS sequence"/>
</dbReference>
<dbReference type="PANTHER" id="PTHR23514">
    <property type="entry name" value="BYPASS OF STOP CODON PROTEIN 6"/>
    <property type="match status" value="1"/>
</dbReference>
<organism evidence="9 11">
    <name type="scientific">Clostridium neonatale</name>
    <dbReference type="NCBI Taxonomy" id="137838"/>
    <lineage>
        <taxon>Bacteria</taxon>
        <taxon>Bacillati</taxon>
        <taxon>Bacillota</taxon>
        <taxon>Clostridia</taxon>
        <taxon>Eubacteriales</taxon>
        <taxon>Clostridiaceae</taxon>
        <taxon>Clostridium</taxon>
    </lineage>
</organism>
<dbReference type="Proteomes" id="UP000431451">
    <property type="component" value="Unassembled WGS sequence"/>
</dbReference>
<feature type="transmembrane region" description="Helical" evidence="7">
    <location>
        <begin position="371"/>
        <end position="388"/>
    </location>
</feature>
<dbReference type="InterPro" id="IPR036259">
    <property type="entry name" value="MFS_trans_sf"/>
</dbReference>
<dbReference type="InterPro" id="IPR011701">
    <property type="entry name" value="MFS"/>
</dbReference>
<dbReference type="Gene3D" id="1.20.1250.20">
    <property type="entry name" value="MFS general substrate transporter like domains"/>
    <property type="match status" value="2"/>
</dbReference>
<evidence type="ECO:0000313" key="8">
    <source>
        <dbReference type="EMBL" id="CAI3632785.1"/>
    </source>
</evidence>
<dbReference type="OrthoDB" id="9769325at2"/>
<dbReference type="Proteomes" id="UP000220840">
    <property type="component" value="Unassembled WGS sequence"/>
</dbReference>
<evidence type="ECO:0000313" key="9">
    <source>
        <dbReference type="EMBL" id="PEG29170.1"/>
    </source>
</evidence>
<evidence type="ECO:0000256" key="6">
    <source>
        <dbReference type="ARBA" id="ARBA00023136"/>
    </source>
</evidence>
<feature type="transmembrane region" description="Helical" evidence="7">
    <location>
        <begin position="338"/>
        <end position="359"/>
    </location>
</feature>
<evidence type="ECO:0000256" key="4">
    <source>
        <dbReference type="ARBA" id="ARBA00022692"/>
    </source>
</evidence>
<evidence type="ECO:0000256" key="5">
    <source>
        <dbReference type="ARBA" id="ARBA00022989"/>
    </source>
</evidence>